<evidence type="ECO:0000313" key="2">
    <source>
        <dbReference type="EMBL" id="KIM36752.1"/>
    </source>
</evidence>
<protein>
    <recommendedName>
        <fullName evidence="4">BTB domain-containing protein</fullName>
    </recommendedName>
</protein>
<dbReference type="HOGENOM" id="CLU_047592_2_1_1"/>
<accession>A0A0C2Y6U5</accession>
<name>A0A0C2Y6U5_HEBCY</name>
<dbReference type="Gene3D" id="3.30.710.10">
    <property type="entry name" value="Potassium Channel Kv1.1, Chain A"/>
    <property type="match status" value="1"/>
</dbReference>
<reference evidence="2 3" key="1">
    <citation type="submission" date="2014-04" db="EMBL/GenBank/DDBJ databases">
        <authorList>
            <consortium name="DOE Joint Genome Institute"/>
            <person name="Kuo A."/>
            <person name="Gay G."/>
            <person name="Dore J."/>
            <person name="Kohler A."/>
            <person name="Nagy L.G."/>
            <person name="Floudas D."/>
            <person name="Copeland A."/>
            <person name="Barry K.W."/>
            <person name="Cichocki N."/>
            <person name="Veneault-Fourrey C."/>
            <person name="LaButti K."/>
            <person name="Lindquist E.A."/>
            <person name="Lipzen A."/>
            <person name="Lundell T."/>
            <person name="Morin E."/>
            <person name="Murat C."/>
            <person name="Sun H."/>
            <person name="Tunlid A."/>
            <person name="Henrissat B."/>
            <person name="Grigoriev I.V."/>
            <person name="Hibbett D.S."/>
            <person name="Martin F."/>
            <person name="Nordberg H.P."/>
            <person name="Cantor M.N."/>
            <person name="Hua S.X."/>
        </authorList>
    </citation>
    <scope>NUCLEOTIDE SEQUENCE [LARGE SCALE GENOMIC DNA]</scope>
    <source>
        <strain evidence="3">h7</strain>
    </source>
</reference>
<dbReference type="OrthoDB" id="3193844at2759"/>
<dbReference type="EMBL" id="KN831802">
    <property type="protein sequence ID" value="KIM36752.1"/>
    <property type="molecule type" value="Genomic_DNA"/>
</dbReference>
<proteinExistence type="predicted"/>
<reference evidence="3" key="2">
    <citation type="submission" date="2015-01" db="EMBL/GenBank/DDBJ databases">
        <title>Evolutionary Origins and Diversification of the Mycorrhizal Mutualists.</title>
        <authorList>
            <consortium name="DOE Joint Genome Institute"/>
            <consortium name="Mycorrhizal Genomics Consortium"/>
            <person name="Kohler A."/>
            <person name="Kuo A."/>
            <person name="Nagy L.G."/>
            <person name="Floudas D."/>
            <person name="Copeland A."/>
            <person name="Barry K.W."/>
            <person name="Cichocki N."/>
            <person name="Veneault-Fourrey C."/>
            <person name="LaButti K."/>
            <person name="Lindquist E.A."/>
            <person name="Lipzen A."/>
            <person name="Lundell T."/>
            <person name="Morin E."/>
            <person name="Murat C."/>
            <person name="Riley R."/>
            <person name="Ohm R."/>
            <person name="Sun H."/>
            <person name="Tunlid A."/>
            <person name="Henrissat B."/>
            <person name="Grigoriev I.V."/>
            <person name="Hibbett D.S."/>
            <person name="Martin F."/>
        </authorList>
    </citation>
    <scope>NUCLEOTIDE SEQUENCE [LARGE SCALE GENOMIC DNA]</scope>
    <source>
        <strain evidence="3">h7</strain>
    </source>
</reference>
<dbReference type="AlphaFoldDB" id="A0A0C2Y6U5"/>
<gene>
    <name evidence="2" type="ORF">M413DRAFT_448888</name>
</gene>
<dbReference type="InterPro" id="IPR011333">
    <property type="entry name" value="SKP1/BTB/POZ_sf"/>
</dbReference>
<dbReference type="SUPFAM" id="SSF54695">
    <property type="entry name" value="POZ domain"/>
    <property type="match status" value="1"/>
</dbReference>
<sequence>MDSTDSAAEFTVIESASTTSDDPGGSGSRPCDSAEKIPATPQVDSFFNFQLVVFQVGDTLFQVVRNGFEIPGTIFEAMFALPSGNGNETPIEGTSLENPIILDGVAEEQFRAFLRAIYPFAGRPPVTSFEDWLGVLHLATMWEFKLLRGMAIKALSDMVTERNVKEQIFLGVQYRVAHWVRDGYTTIAQRQKIECKELEKNPFALSWETIAWILAARDSIWNENYCCCGSYHGVSYKTRYCRCQTLTAINQVFREELEALEEFPSSSVPPLPQTTQ</sequence>
<evidence type="ECO:0008006" key="4">
    <source>
        <dbReference type="Google" id="ProtNLM"/>
    </source>
</evidence>
<organism evidence="2 3">
    <name type="scientific">Hebeloma cylindrosporum</name>
    <dbReference type="NCBI Taxonomy" id="76867"/>
    <lineage>
        <taxon>Eukaryota</taxon>
        <taxon>Fungi</taxon>
        <taxon>Dikarya</taxon>
        <taxon>Basidiomycota</taxon>
        <taxon>Agaricomycotina</taxon>
        <taxon>Agaricomycetes</taxon>
        <taxon>Agaricomycetidae</taxon>
        <taxon>Agaricales</taxon>
        <taxon>Agaricineae</taxon>
        <taxon>Hymenogastraceae</taxon>
        <taxon>Hebeloma</taxon>
    </lineage>
</organism>
<feature type="compositionally biased region" description="Low complexity" evidence="1">
    <location>
        <begin position="15"/>
        <end position="31"/>
    </location>
</feature>
<feature type="region of interest" description="Disordered" evidence="1">
    <location>
        <begin position="1"/>
        <end position="35"/>
    </location>
</feature>
<evidence type="ECO:0000256" key="1">
    <source>
        <dbReference type="SAM" id="MobiDB-lite"/>
    </source>
</evidence>
<dbReference type="STRING" id="686832.A0A0C2Y6U5"/>
<dbReference type="Proteomes" id="UP000053424">
    <property type="component" value="Unassembled WGS sequence"/>
</dbReference>
<evidence type="ECO:0000313" key="3">
    <source>
        <dbReference type="Proteomes" id="UP000053424"/>
    </source>
</evidence>
<keyword evidence="3" id="KW-1185">Reference proteome</keyword>